<name>A0A286D9T8_9GAMM</name>
<evidence type="ECO:0000256" key="2">
    <source>
        <dbReference type="SAM" id="Phobius"/>
    </source>
</evidence>
<dbReference type="RefSeq" id="WP_162125881.1">
    <property type="nucleotide sequence ID" value="NZ_OCND01000007.1"/>
</dbReference>
<evidence type="ECO:0000313" key="4">
    <source>
        <dbReference type="EMBL" id="SOD55410.1"/>
    </source>
</evidence>
<dbReference type="InterPro" id="IPR006076">
    <property type="entry name" value="FAD-dep_OxRdtase"/>
</dbReference>
<keyword evidence="1" id="KW-0560">Oxidoreductase</keyword>
<dbReference type="Pfam" id="PF01266">
    <property type="entry name" value="DAO"/>
    <property type="match status" value="1"/>
</dbReference>
<keyword evidence="2" id="KW-1133">Transmembrane helix</keyword>
<dbReference type="SUPFAM" id="SSF51905">
    <property type="entry name" value="FAD/NAD(P)-binding domain"/>
    <property type="match status" value="1"/>
</dbReference>
<dbReference type="EMBL" id="OCND01000007">
    <property type="protein sequence ID" value="SOD55410.1"/>
    <property type="molecule type" value="Genomic_DNA"/>
</dbReference>
<reference evidence="4 5" key="1">
    <citation type="submission" date="2017-09" db="EMBL/GenBank/DDBJ databases">
        <authorList>
            <person name="Ehlers B."/>
            <person name="Leendertz F.H."/>
        </authorList>
    </citation>
    <scope>NUCLEOTIDE SEQUENCE [LARGE SCALE GENOMIC DNA]</scope>
    <source>
        <strain evidence="4 5">CGMCC 1.10978</strain>
    </source>
</reference>
<proteinExistence type="predicted"/>
<dbReference type="Proteomes" id="UP000219374">
    <property type="component" value="Unassembled WGS sequence"/>
</dbReference>
<dbReference type="InterPro" id="IPR036188">
    <property type="entry name" value="FAD/NAD-bd_sf"/>
</dbReference>
<evidence type="ECO:0000313" key="5">
    <source>
        <dbReference type="Proteomes" id="UP000219374"/>
    </source>
</evidence>
<keyword evidence="5" id="KW-1185">Reference proteome</keyword>
<dbReference type="PANTHER" id="PTHR13847:SF289">
    <property type="entry name" value="GLYCINE OXIDASE"/>
    <property type="match status" value="1"/>
</dbReference>
<sequence>MNATVANASSQVADVAVIGCGIVGLSAAFHLRRRGLSCLLIDARGPAAETSFGNAGSISVGNVMPQSTPGIAWKALRMLANPLAPLKLDWGVSPAYARWLLQFLWQGKRDKVVPVVDALNAINTAARAAWLDIGERIGAEDLIAHTGYLHVYSEPETFARGEWERQLMRERGVAFDVLDRHQLRDLEPDIGDRFQQAVFQRDSLAMRNPGGFCRRLFDDLVAGGAQPLIATVSSIRREGNGYRITSDRGSAHAGRIVLAAGAWSNRLLQPFGVKLPVIPARGYHLMYPQQDEVVRRPTLWAERYMVVSPMQQGVRMTSIKELTALGRDPQYALIRRLDPEVHKLFPMLSGQPVAEWAGNRPCTPDSLPILDRVADEQIYLATGHGHLGLTQGPISGKLIDQLMAGEATDIPLRPYRLGRFSGRD</sequence>
<evidence type="ECO:0000259" key="3">
    <source>
        <dbReference type="Pfam" id="PF01266"/>
    </source>
</evidence>
<organism evidence="4 5">
    <name type="scientific">Pseudoxanthomonas wuyuanensis</name>
    <dbReference type="NCBI Taxonomy" id="1073196"/>
    <lineage>
        <taxon>Bacteria</taxon>
        <taxon>Pseudomonadati</taxon>
        <taxon>Pseudomonadota</taxon>
        <taxon>Gammaproteobacteria</taxon>
        <taxon>Lysobacterales</taxon>
        <taxon>Lysobacteraceae</taxon>
        <taxon>Pseudoxanthomonas</taxon>
    </lineage>
</organism>
<protein>
    <submittedName>
        <fullName evidence="4">D-amino-acid dehydrogenase</fullName>
    </submittedName>
</protein>
<dbReference type="Gene3D" id="3.30.9.10">
    <property type="entry name" value="D-Amino Acid Oxidase, subunit A, domain 2"/>
    <property type="match status" value="1"/>
</dbReference>
<feature type="transmembrane region" description="Helical" evidence="2">
    <location>
        <begin position="12"/>
        <end position="31"/>
    </location>
</feature>
<dbReference type="GO" id="GO:0016491">
    <property type="term" value="F:oxidoreductase activity"/>
    <property type="evidence" value="ECO:0007669"/>
    <property type="project" value="UniProtKB-KW"/>
</dbReference>
<accession>A0A286D9T8</accession>
<dbReference type="GO" id="GO:0005737">
    <property type="term" value="C:cytoplasm"/>
    <property type="evidence" value="ECO:0007669"/>
    <property type="project" value="TreeGrafter"/>
</dbReference>
<dbReference type="AlphaFoldDB" id="A0A286D9T8"/>
<gene>
    <name evidence="4" type="ORF">SAMN06296416_10788</name>
</gene>
<keyword evidence="2" id="KW-0812">Transmembrane</keyword>
<dbReference type="PANTHER" id="PTHR13847">
    <property type="entry name" value="SARCOSINE DEHYDROGENASE-RELATED"/>
    <property type="match status" value="1"/>
</dbReference>
<feature type="domain" description="FAD dependent oxidoreductase" evidence="3">
    <location>
        <begin position="14"/>
        <end position="401"/>
    </location>
</feature>
<dbReference type="Gene3D" id="3.50.50.60">
    <property type="entry name" value="FAD/NAD(P)-binding domain"/>
    <property type="match status" value="2"/>
</dbReference>
<keyword evidence="2" id="KW-0472">Membrane</keyword>
<dbReference type="SUPFAM" id="SSF54373">
    <property type="entry name" value="FAD-linked reductases, C-terminal domain"/>
    <property type="match status" value="1"/>
</dbReference>
<evidence type="ECO:0000256" key="1">
    <source>
        <dbReference type="ARBA" id="ARBA00023002"/>
    </source>
</evidence>